<dbReference type="Proteomes" id="UP001055879">
    <property type="component" value="Linkage Group LG18"/>
</dbReference>
<organism evidence="1 2">
    <name type="scientific">Arctium lappa</name>
    <name type="common">Greater burdock</name>
    <name type="synonym">Lappa major</name>
    <dbReference type="NCBI Taxonomy" id="4217"/>
    <lineage>
        <taxon>Eukaryota</taxon>
        <taxon>Viridiplantae</taxon>
        <taxon>Streptophyta</taxon>
        <taxon>Embryophyta</taxon>
        <taxon>Tracheophyta</taxon>
        <taxon>Spermatophyta</taxon>
        <taxon>Magnoliopsida</taxon>
        <taxon>eudicotyledons</taxon>
        <taxon>Gunneridae</taxon>
        <taxon>Pentapetalae</taxon>
        <taxon>asterids</taxon>
        <taxon>campanulids</taxon>
        <taxon>Asterales</taxon>
        <taxon>Asteraceae</taxon>
        <taxon>Carduoideae</taxon>
        <taxon>Cardueae</taxon>
        <taxon>Arctiinae</taxon>
        <taxon>Arctium</taxon>
    </lineage>
</organism>
<gene>
    <name evidence="1" type="ORF">L6452_44437</name>
</gene>
<proteinExistence type="predicted"/>
<dbReference type="EMBL" id="CM042064">
    <property type="protein sequence ID" value="KAI3665803.1"/>
    <property type="molecule type" value="Genomic_DNA"/>
</dbReference>
<evidence type="ECO:0000313" key="1">
    <source>
        <dbReference type="EMBL" id="KAI3665803.1"/>
    </source>
</evidence>
<reference evidence="1 2" key="2">
    <citation type="journal article" date="2022" name="Mol. Ecol. Resour.">
        <title>The genomes of chicory, endive, great burdock and yacon provide insights into Asteraceae paleo-polyploidization history and plant inulin production.</title>
        <authorList>
            <person name="Fan W."/>
            <person name="Wang S."/>
            <person name="Wang H."/>
            <person name="Wang A."/>
            <person name="Jiang F."/>
            <person name="Liu H."/>
            <person name="Zhao H."/>
            <person name="Xu D."/>
            <person name="Zhang Y."/>
        </authorList>
    </citation>
    <scope>NUCLEOTIDE SEQUENCE [LARGE SCALE GENOMIC DNA]</scope>
    <source>
        <strain evidence="2">cv. Niubang</strain>
    </source>
</reference>
<name>A0ACB8XFM1_ARCLA</name>
<protein>
    <submittedName>
        <fullName evidence="1">Uncharacterized protein</fullName>
    </submittedName>
</protein>
<comment type="caution">
    <text evidence="1">The sequence shown here is derived from an EMBL/GenBank/DDBJ whole genome shotgun (WGS) entry which is preliminary data.</text>
</comment>
<accession>A0ACB8XFM1</accession>
<evidence type="ECO:0000313" key="2">
    <source>
        <dbReference type="Proteomes" id="UP001055879"/>
    </source>
</evidence>
<keyword evidence="2" id="KW-1185">Reference proteome</keyword>
<sequence length="103" mass="12010">MDSSSSVRTLEPSKIYLPKCWNKFLDRLSKTRDLAEKLVLVNKAKFLLENEAARLATSQLETFSMAMEIVMADELMSFNFHKFFHILMSFLIIKVFEDVLNDQ</sequence>
<reference evidence="2" key="1">
    <citation type="journal article" date="2022" name="Mol. Ecol. Resour.">
        <title>The genomes of chicory, endive, great burdock and yacon provide insights into Asteraceae palaeo-polyploidization history and plant inulin production.</title>
        <authorList>
            <person name="Fan W."/>
            <person name="Wang S."/>
            <person name="Wang H."/>
            <person name="Wang A."/>
            <person name="Jiang F."/>
            <person name="Liu H."/>
            <person name="Zhao H."/>
            <person name="Xu D."/>
            <person name="Zhang Y."/>
        </authorList>
    </citation>
    <scope>NUCLEOTIDE SEQUENCE [LARGE SCALE GENOMIC DNA]</scope>
    <source>
        <strain evidence="2">cv. Niubang</strain>
    </source>
</reference>